<protein>
    <submittedName>
        <fullName evidence="8">Multidrug transporter</fullName>
    </submittedName>
</protein>
<dbReference type="Pfam" id="PF00892">
    <property type="entry name" value="EamA"/>
    <property type="match status" value="2"/>
</dbReference>
<name>A0ABQ6GVW3_9GAMM</name>
<dbReference type="RefSeq" id="WP_284245766.1">
    <property type="nucleotide sequence ID" value="NZ_BSST01000001.1"/>
</dbReference>
<keyword evidence="3 6" id="KW-0812">Transmembrane</keyword>
<feature type="transmembrane region" description="Helical" evidence="6">
    <location>
        <begin position="119"/>
        <end position="139"/>
    </location>
</feature>
<sequence length="302" mass="32977">MLKQSIPFIFVLLWSTGFIGTKLGLPYASAGDFLILRTLANIAIFAILLLILKQSRLNKSQIFHAMVTGLLIHGAYLGGVYSAIAYGVPAGLAAIIVGLQPLLTSVLAIVVFNTQLARIQWLALFIGLVGLVLVVASGLQLADASFWALAFAFIALFGITLGTLYQKRFCQQQAMLPSVCWQYIASLLVFAPMALFDGGRQVQWSGEFIFSLIWLVLVLSVAAILLLMYMVKQGDTAKVSAYFYLVPPATTIEAWLLFNEQLSLTSFFGMILCALSVYFVIHPKFAKAVLDTRDEVSQSSAT</sequence>
<keyword evidence="4 6" id="KW-1133">Transmembrane helix</keyword>
<evidence type="ECO:0000256" key="1">
    <source>
        <dbReference type="ARBA" id="ARBA00004141"/>
    </source>
</evidence>
<keyword evidence="5 6" id="KW-0472">Membrane</keyword>
<feature type="domain" description="EamA" evidence="7">
    <location>
        <begin position="8"/>
        <end position="135"/>
    </location>
</feature>
<gene>
    <name evidence="8" type="ORF">tinsulaeT_31690</name>
</gene>
<dbReference type="InterPro" id="IPR000620">
    <property type="entry name" value="EamA_dom"/>
</dbReference>
<dbReference type="PANTHER" id="PTHR32322:SF2">
    <property type="entry name" value="EAMA DOMAIN-CONTAINING PROTEIN"/>
    <property type="match status" value="1"/>
</dbReference>
<evidence type="ECO:0000259" key="7">
    <source>
        <dbReference type="Pfam" id="PF00892"/>
    </source>
</evidence>
<feature type="transmembrane region" description="Helical" evidence="6">
    <location>
        <begin position="90"/>
        <end position="112"/>
    </location>
</feature>
<dbReference type="EMBL" id="BSST01000001">
    <property type="protein sequence ID" value="GLX79829.1"/>
    <property type="molecule type" value="Genomic_DNA"/>
</dbReference>
<evidence type="ECO:0000256" key="2">
    <source>
        <dbReference type="ARBA" id="ARBA00007362"/>
    </source>
</evidence>
<feature type="transmembrane region" description="Helical" evidence="6">
    <location>
        <begin position="208"/>
        <end position="229"/>
    </location>
</feature>
<evidence type="ECO:0000313" key="8">
    <source>
        <dbReference type="EMBL" id="GLX79829.1"/>
    </source>
</evidence>
<evidence type="ECO:0000256" key="3">
    <source>
        <dbReference type="ARBA" id="ARBA00022692"/>
    </source>
</evidence>
<feature type="transmembrane region" description="Helical" evidence="6">
    <location>
        <begin position="34"/>
        <end position="52"/>
    </location>
</feature>
<evidence type="ECO:0000256" key="5">
    <source>
        <dbReference type="ARBA" id="ARBA00023136"/>
    </source>
</evidence>
<organism evidence="8 9">
    <name type="scientific">Thalassotalea insulae</name>
    <dbReference type="NCBI Taxonomy" id="2056778"/>
    <lineage>
        <taxon>Bacteria</taxon>
        <taxon>Pseudomonadati</taxon>
        <taxon>Pseudomonadota</taxon>
        <taxon>Gammaproteobacteria</taxon>
        <taxon>Alteromonadales</taxon>
        <taxon>Colwelliaceae</taxon>
        <taxon>Thalassotalea</taxon>
    </lineage>
</organism>
<feature type="transmembrane region" description="Helical" evidence="6">
    <location>
        <begin position="145"/>
        <end position="164"/>
    </location>
</feature>
<dbReference type="Proteomes" id="UP001157186">
    <property type="component" value="Unassembled WGS sequence"/>
</dbReference>
<feature type="transmembrane region" description="Helical" evidence="6">
    <location>
        <begin position="241"/>
        <end position="258"/>
    </location>
</feature>
<evidence type="ECO:0000256" key="4">
    <source>
        <dbReference type="ARBA" id="ARBA00022989"/>
    </source>
</evidence>
<comment type="caution">
    <text evidence="8">The sequence shown here is derived from an EMBL/GenBank/DDBJ whole genome shotgun (WGS) entry which is preliminary data.</text>
</comment>
<evidence type="ECO:0000313" key="9">
    <source>
        <dbReference type="Proteomes" id="UP001157186"/>
    </source>
</evidence>
<evidence type="ECO:0000256" key="6">
    <source>
        <dbReference type="SAM" id="Phobius"/>
    </source>
</evidence>
<dbReference type="PANTHER" id="PTHR32322">
    <property type="entry name" value="INNER MEMBRANE TRANSPORTER"/>
    <property type="match status" value="1"/>
</dbReference>
<feature type="transmembrane region" description="Helical" evidence="6">
    <location>
        <begin position="64"/>
        <end position="84"/>
    </location>
</feature>
<feature type="domain" description="EamA" evidence="7">
    <location>
        <begin position="147"/>
        <end position="281"/>
    </location>
</feature>
<feature type="transmembrane region" description="Helical" evidence="6">
    <location>
        <begin position="176"/>
        <end position="196"/>
    </location>
</feature>
<keyword evidence="9" id="KW-1185">Reference proteome</keyword>
<dbReference type="InterPro" id="IPR050638">
    <property type="entry name" value="AA-Vitamin_Transporters"/>
</dbReference>
<dbReference type="InterPro" id="IPR037185">
    <property type="entry name" value="EmrE-like"/>
</dbReference>
<comment type="subcellular location">
    <subcellularLocation>
        <location evidence="1">Membrane</location>
        <topology evidence="1">Multi-pass membrane protein</topology>
    </subcellularLocation>
</comment>
<comment type="similarity">
    <text evidence="2">Belongs to the EamA transporter family.</text>
</comment>
<accession>A0ABQ6GVW3</accession>
<reference evidence="8 9" key="1">
    <citation type="submission" date="2023-03" db="EMBL/GenBank/DDBJ databases">
        <title>Draft genome sequence of Thalassotalea insulae KCTC 62186T.</title>
        <authorList>
            <person name="Sawabe T."/>
        </authorList>
    </citation>
    <scope>NUCLEOTIDE SEQUENCE [LARGE SCALE GENOMIC DNA]</scope>
    <source>
        <strain evidence="8 9">KCTC 62186</strain>
    </source>
</reference>
<feature type="transmembrane region" description="Helical" evidence="6">
    <location>
        <begin position="264"/>
        <end position="281"/>
    </location>
</feature>
<dbReference type="SUPFAM" id="SSF103481">
    <property type="entry name" value="Multidrug resistance efflux transporter EmrE"/>
    <property type="match status" value="2"/>
</dbReference>
<proteinExistence type="inferred from homology"/>